<accession>D0W475</accession>
<dbReference type="InterPro" id="IPR050320">
    <property type="entry name" value="N5-glutamine_MTase"/>
</dbReference>
<dbReference type="NCBIfam" id="TIGR03534">
    <property type="entry name" value="RF_mod_PrmC"/>
    <property type="match status" value="1"/>
</dbReference>
<keyword evidence="3 5" id="KW-0949">S-adenosyl-L-methionine</keyword>
<dbReference type="HAMAP" id="MF_02126">
    <property type="entry name" value="RF_methyltr_PrmC"/>
    <property type="match status" value="1"/>
</dbReference>
<dbReference type="CDD" id="cd02440">
    <property type="entry name" value="AdoMet_MTases"/>
    <property type="match status" value="1"/>
</dbReference>
<dbReference type="Proteomes" id="UP000003294">
    <property type="component" value="Unassembled WGS sequence"/>
</dbReference>
<evidence type="ECO:0000256" key="1">
    <source>
        <dbReference type="ARBA" id="ARBA00022603"/>
    </source>
</evidence>
<comment type="similarity">
    <text evidence="5">Belongs to the protein N5-glutamine methyltransferase family. PrmC subfamily.</text>
</comment>
<dbReference type="EMBL" id="ACDY02000008">
    <property type="protein sequence ID" value="EEZ71397.1"/>
    <property type="molecule type" value="Genomic_DNA"/>
</dbReference>
<dbReference type="FunFam" id="3.40.50.150:FF:000053">
    <property type="entry name" value="Release factor glutamine methyltransferase"/>
    <property type="match status" value="1"/>
</dbReference>
<dbReference type="eggNOG" id="COG2890">
    <property type="taxonomic scope" value="Bacteria"/>
</dbReference>
<dbReference type="Pfam" id="PF17827">
    <property type="entry name" value="PrmC_N"/>
    <property type="match status" value="1"/>
</dbReference>
<feature type="binding site" evidence="5">
    <location>
        <position position="159"/>
    </location>
    <ligand>
        <name>S-adenosyl-L-methionine</name>
        <dbReference type="ChEBI" id="CHEBI:59789"/>
    </ligand>
</feature>
<feature type="binding site" evidence="5">
    <location>
        <begin position="176"/>
        <end position="179"/>
    </location>
    <ligand>
        <name>substrate</name>
    </ligand>
</feature>
<dbReference type="InterPro" id="IPR007848">
    <property type="entry name" value="Small_mtfrase_dom"/>
</dbReference>
<evidence type="ECO:0000259" key="7">
    <source>
        <dbReference type="Pfam" id="PF17827"/>
    </source>
</evidence>
<comment type="caution">
    <text evidence="8">The sequence shown here is derived from an EMBL/GenBank/DDBJ whole genome shotgun (WGS) entry which is preliminary data.</text>
</comment>
<dbReference type="PROSITE" id="PS00092">
    <property type="entry name" value="N6_MTASE"/>
    <property type="match status" value="1"/>
</dbReference>
<protein>
    <recommendedName>
        <fullName evidence="5">Release factor glutamine methyltransferase</fullName>
        <shortName evidence="5">RF MTase</shortName>
        <ecNumber evidence="5">2.1.1.297</ecNumber>
    </recommendedName>
    <alternativeName>
        <fullName evidence="5">N5-glutamine methyltransferase PrmC</fullName>
    </alternativeName>
    <alternativeName>
        <fullName evidence="5">Protein-(glutamine-N5) MTase PrmC</fullName>
    </alternativeName>
    <alternativeName>
        <fullName evidence="5">Protein-glutamine N-methyltransferase PrmC</fullName>
    </alternativeName>
</protein>
<dbReference type="InterPro" id="IPR029063">
    <property type="entry name" value="SAM-dependent_MTases_sf"/>
</dbReference>
<evidence type="ECO:0000259" key="6">
    <source>
        <dbReference type="Pfam" id="PF05175"/>
    </source>
</evidence>
<feature type="binding site" evidence="5">
    <location>
        <position position="132"/>
    </location>
    <ligand>
        <name>S-adenosyl-L-methionine</name>
        <dbReference type="ChEBI" id="CHEBI:59789"/>
    </ligand>
</feature>
<feature type="domain" description="Release factor glutamine methyltransferase N-terminal" evidence="7">
    <location>
        <begin position="11"/>
        <end position="66"/>
    </location>
</feature>
<comment type="catalytic activity">
    <reaction evidence="4 5">
        <text>L-glutaminyl-[peptide chain release factor] + S-adenosyl-L-methionine = N(5)-methyl-L-glutaminyl-[peptide chain release factor] + S-adenosyl-L-homocysteine + H(+)</text>
        <dbReference type="Rhea" id="RHEA:42896"/>
        <dbReference type="Rhea" id="RHEA-COMP:10271"/>
        <dbReference type="Rhea" id="RHEA-COMP:10272"/>
        <dbReference type="ChEBI" id="CHEBI:15378"/>
        <dbReference type="ChEBI" id="CHEBI:30011"/>
        <dbReference type="ChEBI" id="CHEBI:57856"/>
        <dbReference type="ChEBI" id="CHEBI:59789"/>
        <dbReference type="ChEBI" id="CHEBI:61891"/>
        <dbReference type="EC" id="2.1.1.297"/>
    </reaction>
</comment>
<dbReference type="OrthoDB" id="9800643at2"/>
<feature type="binding site" evidence="5">
    <location>
        <position position="176"/>
    </location>
    <ligand>
        <name>S-adenosyl-L-methionine</name>
        <dbReference type="ChEBI" id="CHEBI:59789"/>
    </ligand>
</feature>
<dbReference type="STRING" id="546262.NEICINOT_04470"/>
<evidence type="ECO:0000256" key="3">
    <source>
        <dbReference type="ARBA" id="ARBA00022691"/>
    </source>
</evidence>
<dbReference type="EC" id="2.1.1.297" evidence="5"/>
<keyword evidence="2 5" id="KW-0808">Transferase</keyword>
<gene>
    <name evidence="5 8" type="primary">prmC</name>
    <name evidence="8" type="ORF">NEICINOT_04470</name>
</gene>
<dbReference type="Pfam" id="PF05175">
    <property type="entry name" value="MTS"/>
    <property type="match status" value="1"/>
</dbReference>
<dbReference type="PANTHER" id="PTHR18895">
    <property type="entry name" value="HEMK METHYLTRANSFERASE"/>
    <property type="match status" value="1"/>
</dbReference>
<dbReference type="Gene3D" id="3.40.50.150">
    <property type="entry name" value="Vaccinia Virus protein VP39"/>
    <property type="match status" value="1"/>
</dbReference>
<evidence type="ECO:0000256" key="5">
    <source>
        <dbReference type="HAMAP-Rule" id="MF_02126"/>
    </source>
</evidence>
<feature type="binding site" evidence="5">
    <location>
        <begin position="109"/>
        <end position="113"/>
    </location>
    <ligand>
        <name>S-adenosyl-L-methionine</name>
        <dbReference type="ChEBI" id="CHEBI:59789"/>
    </ligand>
</feature>
<dbReference type="PANTHER" id="PTHR18895:SF74">
    <property type="entry name" value="MTRF1L RELEASE FACTOR GLUTAMINE METHYLTRANSFERASE"/>
    <property type="match status" value="1"/>
</dbReference>
<evidence type="ECO:0000256" key="2">
    <source>
        <dbReference type="ARBA" id="ARBA00022679"/>
    </source>
</evidence>
<dbReference type="SUPFAM" id="SSF53335">
    <property type="entry name" value="S-adenosyl-L-methionine-dependent methyltransferases"/>
    <property type="match status" value="1"/>
</dbReference>
<dbReference type="InterPro" id="IPR040758">
    <property type="entry name" value="PrmC_N"/>
</dbReference>
<keyword evidence="1 5" id="KW-0489">Methyltransferase</keyword>
<dbReference type="InterPro" id="IPR004556">
    <property type="entry name" value="HemK-like"/>
</dbReference>
<dbReference type="RefSeq" id="WP_003677223.1">
    <property type="nucleotide sequence ID" value="NZ_ACDY02000008.1"/>
</dbReference>
<dbReference type="NCBIfam" id="TIGR00536">
    <property type="entry name" value="hemK_fam"/>
    <property type="match status" value="1"/>
</dbReference>
<sequence>MTPDQWLRLSPLPKNEARMLLQHAGGYSRIELVTRGGDEMPDSVRQHADMLVQRRLNGEPVAYILGVREFYGRRFTVNPSVLIPRPETEHLVEAAIGRLPECGSIWDLGTGSGAVALTVALERPDAFVRASDISLSALETARKNAADLGAAVEFAHGSWFDTDMPSERQWDVIVSNPPYIENGDIHLSQGDLRFEPKNALTDFSDGMSCIRALAEGAPKYLADGGFLLLEHGFNQGGAVRGVLAAHGFTEVETLTDLAGLDRVTFGKYMKHLK</sequence>
<evidence type="ECO:0000256" key="4">
    <source>
        <dbReference type="ARBA" id="ARBA00048391"/>
    </source>
</evidence>
<dbReference type="Gene3D" id="1.10.8.10">
    <property type="entry name" value="DNA helicase RuvA subunit, C-terminal domain"/>
    <property type="match status" value="1"/>
</dbReference>
<evidence type="ECO:0000313" key="8">
    <source>
        <dbReference type="EMBL" id="EEZ71397.1"/>
    </source>
</evidence>
<reference evidence="8 9" key="1">
    <citation type="submission" date="2009-10" db="EMBL/GenBank/DDBJ databases">
        <authorList>
            <person name="Weinstock G."/>
            <person name="Sodergren E."/>
            <person name="Clifton S."/>
            <person name="Fulton L."/>
            <person name="Fulton B."/>
            <person name="Courtney L."/>
            <person name="Fronick C."/>
            <person name="Harrison M."/>
            <person name="Strong C."/>
            <person name="Farmer C."/>
            <person name="Delahaunty K."/>
            <person name="Markovic C."/>
            <person name="Hall O."/>
            <person name="Minx P."/>
            <person name="Tomlinson C."/>
            <person name="Mitreva M."/>
            <person name="Nelson J."/>
            <person name="Hou S."/>
            <person name="Wollam A."/>
            <person name="Pepin K.H."/>
            <person name="Johnson M."/>
            <person name="Bhonagiri V."/>
            <person name="Nash W.E."/>
            <person name="Warren W."/>
            <person name="Chinwalla A."/>
            <person name="Mardis E.R."/>
            <person name="Wilson R.K."/>
        </authorList>
    </citation>
    <scope>NUCLEOTIDE SEQUENCE [LARGE SCALE GENOMIC DNA]</scope>
    <source>
        <strain evidence="8 9">ATCC 14685</strain>
    </source>
</reference>
<evidence type="ECO:0000313" key="9">
    <source>
        <dbReference type="Proteomes" id="UP000003294"/>
    </source>
</evidence>
<dbReference type="GO" id="GO:0102559">
    <property type="term" value="F:peptide chain release factor N(5)-glutamine methyltransferase activity"/>
    <property type="evidence" value="ECO:0007669"/>
    <property type="project" value="UniProtKB-EC"/>
</dbReference>
<feature type="domain" description="Methyltransferase small" evidence="6">
    <location>
        <begin position="102"/>
        <end position="185"/>
    </location>
</feature>
<dbReference type="GO" id="GO:0032259">
    <property type="term" value="P:methylation"/>
    <property type="evidence" value="ECO:0007669"/>
    <property type="project" value="UniProtKB-KW"/>
</dbReference>
<dbReference type="InterPro" id="IPR002052">
    <property type="entry name" value="DNA_methylase_N6_adenine_CS"/>
</dbReference>
<proteinExistence type="inferred from homology"/>
<dbReference type="InterPro" id="IPR019874">
    <property type="entry name" value="RF_methyltr_PrmC"/>
</dbReference>
<name>D0W475_NEICI</name>
<dbReference type="GO" id="GO:0003676">
    <property type="term" value="F:nucleic acid binding"/>
    <property type="evidence" value="ECO:0007669"/>
    <property type="project" value="InterPro"/>
</dbReference>
<dbReference type="AlphaFoldDB" id="D0W475"/>
<organism evidence="8 9">
    <name type="scientific">Neisseria cinerea ATCC 14685</name>
    <dbReference type="NCBI Taxonomy" id="546262"/>
    <lineage>
        <taxon>Bacteria</taxon>
        <taxon>Pseudomonadati</taxon>
        <taxon>Pseudomonadota</taxon>
        <taxon>Betaproteobacteria</taxon>
        <taxon>Neisseriales</taxon>
        <taxon>Neisseriaceae</taxon>
        <taxon>Neisseria</taxon>
    </lineage>
</organism>
<comment type="function">
    <text evidence="5">Methylates the class 1 translation termination release factors RF1/PrfA and RF2/PrfB on the glutamine residue of the universally conserved GGQ motif.</text>
</comment>